<accession>A0A1X0RKI0</accession>
<dbReference type="Proteomes" id="UP000242381">
    <property type="component" value="Unassembled WGS sequence"/>
</dbReference>
<evidence type="ECO:0000313" key="3">
    <source>
        <dbReference type="Proteomes" id="UP000242381"/>
    </source>
</evidence>
<protein>
    <submittedName>
        <fullName evidence="2">Uncharacterized protein</fullName>
    </submittedName>
</protein>
<feature type="region of interest" description="Disordered" evidence="1">
    <location>
        <begin position="279"/>
        <end position="306"/>
    </location>
</feature>
<feature type="compositionally biased region" description="Polar residues" evidence="1">
    <location>
        <begin position="130"/>
        <end position="143"/>
    </location>
</feature>
<name>A0A1X0RKI0_RHIZD</name>
<organism evidence="2 3">
    <name type="scientific">Rhizopus microsporus</name>
    <dbReference type="NCBI Taxonomy" id="58291"/>
    <lineage>
        <taxon>Eukaryota</taxon>
        <taxon>Fungi</taxon>
        <taxon>Fungi incertae sedis</taxon>
        <taxon>Mucoromycota</taxon>
        <taxon>Mucoromycotina</taxon>
        <taxon>Mucoromycetes</taxon>
        <taxon>Mucorales</taxon>
        <taxon>Mucorineae</taxon>
        <taxon>Rhizopodaceae</taxon>
        <taxon>Rhizopus</taxon>
    </lineage>
</organism>
<feature type="compositionally biased region" description="Basic and acidic residues" evidence="1">
    <location>
        <begin position="120"/>
        <end position="129"/>
    </location>
</feature>
<feature type="region of interest" description="Disordered" evidence="1">
    <location>
        <begin position="110"/>
        <end position="143"/>
    </location>
</feature>
<proteinExistence type="predicted"/>
<dbReference type="AlphaFoldDB" id="A0A1X0RKI0"/>
<dbReference type="EMBL" id="KV921636">
    <property type="protein sequence ID" value="ORE12593.1"/>
    <property type="molecule type" value="Genomic_DNA"/>
</dbReference>
<evidence type="ECO:0000256" key="1">
    <source>
        <dbReference type="SAM" id="MobiDB-lite"/>
    </source>
</evidence>
<evidence type="ECO:0000313" key="2">
    <source>
        <dbReference type="EMBL" id="ORE12593.1"/>
    </source>
</evidence>
<reference evidence="2 3" key="1">
    <citation type="journal article" date="2016" name="Proc. Natl. Acad. Sci. U.S.A.">
        <title>Lipid metabolic changes in an early divergent fungus govern the establishment of a mutualistic symbiosis with endobacteria.</title>
        <authorList>
            <person name="Lastovetsky O.A."/>
            <person name="Gaspar M.L."/>
            <person name="Mondo S.J."/>
            <person name="LaButti K.M."/>
            <person name="Sandor L."/>
            <person name="Grigoriev I.V."/>
            <person name="Henry S.A."/>
            <person name="Pawlowska T.E."/>
        </authorList>
    </citation>
    <scope>NUCLEOTIDE SEQUENCE [LARGE SCALE GENOMIC DNA]</scope>
    <source>
        <strain evidence="2 3">ATCC 11559</strain>
    </source>
</reference>
<dbReference type="VEuPathDB" id="FungiDB:BCV72DRAFT_339658"/>
<sequence length="379" mass="42563">MKKSIKLSFNTRMRNSGSGFFNWSSGSNDQLGAIPEEKAKPPEKLPLSITLKRDTSLGSPELWGRDDIFHNYPSPDKDISEHTLEKLDSVDTLQDICINRLFQTSLSSLSPKSTASSYKDSNDTRRNSEVSDSQLTDQGNDTPFVTPNVFFDDTSDTVDIFLSPEQTATGNSPIEIICSSPVESPHHSPIEVPPEVPKKPAITTPSDLDFFSPTLSQVYTDSIGYETSFEDSRSTEELSIKRKRLSFSGFKSQLQKKMNAAKQKSKDAASFGIEKQLRNSSKRSFGDRNKGEISLPIPLDTRSPLIPPKEDEHFRLMTEKELFKPTTPNYDKFAKYKDKPSPVYEKPETGSIVESFEELAVRTFESLSLGLLQERFFNT</sequence>
<gene>
    <name evidence="2" type="ORF">BCV71DRAFT_269068</name>
</gene>